<dbReference type="Proteomes" id="UP001497535">
    <property type="component" value="Unassembled WGS sequence"/>
</dbReference>
<dbReference type="EMBL" id="CAVMJV010000041">
    <property type="protein sequence ID" value="CAK5080205.1"/>
    <property type="molecule type" value="Genomic_DNA"/>
</dbReference>
<gene>
    <name evidence="1" type="ORF">MENTE1834_LOCUS27361</name>
</gene>
<keyword evidence="2" id="KW-1185">Reference proteome</keyword>
<evidence type="ECO:0000313" key="1">
    <source>
        <dbReference type="EMBL" id="CAK5080205.1"/>
    </source>
</evidence>
<comment type="caution">
    <text evidence="1">The sequence shown here is derived from an EMBL/GenBank/DDBJ whole genome shotgun (WGS) entry which is preliminary data.</text>
</comment>
<name>A0ACB0ZM86_MELEN</name>
<protein>
    <submittedName>
        <fullName evidence="1">Uncharacterized protein</fullName>
    </submittedName>
</protein>
<organism evidence="1 2">
    <name type="scientific">Meloidogyne enterolobii</name>
    <name type="common">Root-knot nematode worm</name>
    <name type="synonym">Meloidogyne mayaguensis</name>
    <dbReference type="NCBI Taxonomy" id="390850"/>
    <lineage>
        <taxon>Eukaryota</taxon>
        <taxon>Metazoa</taxon>
        <taxon>Ecdysozoa</taxon>
        <taxon>Nematoda</taxon>
        <taxon>Chromadorea</taxon>
        <taxon>Rhabditida</taxon>
        <taxon>Tylenchina</taxon>
        <taxon>Tylenchomorpha</taxon>
        <taxon>Tylenchoidea</taxon>
        <taxon>Meloidogynidae</taxon>
        <taxon>Meloidogyninae</taxon>
        <taxon>Meloidogyne</taxon>
    </lineage>
</organism>
<evidence type="ECO:0000313" key="2">
    <source>
        <dbReference type="Proteomes" id="UP001497535"/>
    </source>
</evidence>
<accession>A0ACB0ZM86</accession>
<proteinExistence type="predicted"/>
<sequence>MIKVSEIKEENSANKNSKQIGQDSKSSSSAINEHPSNFFNY</sequence>
<reference evidence="1" key="1">
    <citation type="submission" date="2023-11" db="EMBL/GenBank/DDBJ databases">
        <authorList>
            <person name="Poullet M."/>
        </authorList>
    </citation>
    <scope>NUCLEOTIDE SEQUENCE</scope>
    <source>
        <strain evidence="1">E1834</strain>
    </source>
</reference>